<name>A0A938Y7Q9_9ACTN</name>
<organism evidence="2 3">
    <name type="scientific">Nocardioides faecalis</name>
    <dbReference type="NCBI Taxonomy" id="2803858"/>
    <lineage>
        <taxon>Bacteria</taxon>
        <taxon>Bacillati</taxon>
        <taxon>Actinomycetota</taxon>
        <taxon>Actinomycetes</taxon>
        <taxon>Propionibacteriales</taxon>
        <taxon>Nocardioidaceae</taxon>
        <taxon>Nocardioides</taxon>
    </lineage>
</organism>
<dbReference type="SUPFAM" id="SSF109854">
    <property type="entry name" value="DinB/YfiT-like putative metalloenzymes"/>
    <property type="match status" value="1"/>
</dbReference>
<dbReference type="GO" id="GO:0046872">
    <property type="term" value="F:metal ion binding"/>
    <property type="evidence" value="ECO:0007669"/>
    <property type="project" value="InterPro"/>
</dbReference>
<dbReference type="InterPro" id="IPR024344">
    <property type="entry name" value="MDMPI_metal-binding"/>
</dbReference>
<dbReference type="Gene3D" id="1.20.120.450">
    <property type="entry name" value="dinb family like domain"/>
    <property type="match status" value="1"/>
</dbReference>
<gene>
    <name evidence="2" type="ORF">JK386_12640</name>
</gene>
<dbReference type="EMBL" id="JAERTX010000010">
    <property type="protein sequence ID" value="MBM9460754.1"/>
    <property type="molecule type" value="Genomic_DNA"/>
</dbReference>
<feature type="domain" description="Mycothiol-dependent maleylpyruvate isomerase metal-binding" evidence="1">
    <location>
        <begin position="22"/>
        <end position="107"/>
    </location>
</feature>
<dbReference type="GO" id="GO:0016853">
    <property type="term" value="F:isomerase activity"/>
    <property type="evidence" value="ECO:0007669"/>
    <property type="project" value="UniProtKB-KW"/>
</dbReference>
<keyword evidence="2" id="KW-0413">Isomerase</keyword>
<dbReference type="Proteomes" id="UP000663791">
    <property type="component" value="Unassembled WGS sequence"/>
</dbReference>
<dbReference type="InterPro" id="IPR017517">
    <property type="entry name" value="Maleyloyr_isom"/>
</dbReference>
<dbReference type="RefSeq" id="WP_205292053.1">
    <property type="nucleotide sequence ID" value="NZ_CP074406.1"/>
</dbReference>
<comment type="caution">
    <text evidence="2">The sequence shown here is derived from an EMBL/GenBank/DDBJ whole genome shotgun (WGS) entry which is preliminary data.</text>
</comment>
<dbReference type="InterPro" id="IPR034660">
    <property type="entry name" value="DinB/YfiT-like"/>
</dbReference>
<dbReference type="Pfam" id="PF11716">
    <property type="entry name" value="MDMPI_N"/>
    <property type="match status" value="1"/>
</dbReference>
<dbReference type="NCBIfam" id="TIGR03083">
    <property type="entry name" value="maleylpyruvate isomerase family mycothiol-dependent enzyme"/>
    <property type="match status" value="1"/>
</dbReference>
<accession>A0A938Y7Q9</accession>
<evidence type="ECO:0000259" key="1">
    <source>
        <dbReference type="Pfam" id="PF11716"/>
    </source>
</evidence>
<reference evidence="2" key="1">
    <citation type="submission" date="2021-01" db="EMBL/GenBank/DDBJ databases">
        <title>Novel species in genus Nocardioides.</title>
        <authorList>
            <person name="Zhang G."/>
        </authorList>
    </citation>
    <scope>NUCLEOTIDE SEQUENCE</scope>
    <source>
        <strain evidence="2">Zg-536</strain>
    </source>
</reference>
<sequence>MAAPATDPERVYAIATANRLLTADLLENLTPEQWRTPSLCEGWTVQEVAAHLVPPAEDYSLRWLAKALLKYRFDLARMVDETTREAARQPTAEIVAVLRDRADRRLDPPVTHALGPMTDTCIHLRDIARPLGLDVDPGPESWRPALDFLVSRPAVRGFVPRDRLPRLRFETTDQAWAHGEGPLVRGPSEAVALVMAGRSVALADVDGDGVAELSHRLGAG</sequence>
<evidence type="ECO:0000313" key="2">
    <source>
        <dbReference type="EMBL" id="MBM9460754.1"/>
    </source>
</evidence>
<dbReference type="AlphaFoldDB" id="A0A938Y7Q9"/>
<proteinExistence type="predicted"/>
<evidence type="ECO:0000313" key="3">
    <source>
        <dbReference type="Proteomes" id="UP000663791"/>
    </source>
</evidence>
<protein>
    <submittedName>
        <fullName evidence="2">Maleylpyruvate isomerase family mycothiol-dependent enzyme</fullName>
    </submittedName>
</protein>
<keyword evidence="3" id="KW-1185">Reference proteome</keyword>